<protein>
    <recommendedName>
        <fullName evidence="7">Peptidase M48 domain-containing protein</fullName>
    </recommendedName>
</protein>
<evidence type="ECO:0000256" key="3">
    <source>
        <dbReference type="ARBA" id="ARBA00022801"/>
    </source>
</evidence>
<keyword evidence="5 6" id="KW-0482">Metalloprotease</keyword>
<evidence type="ECO:0000256" key="6">
    <source>
        <dbReference type="RuleBase" id="RU003983"/>
    </source>
</evidence>
<dbReference type="GO" id="GO:0016020">
    <property type="term" value="C:membrane"/>
    <property type="evidence" value="ECO:0007669"/>
    <property type="project" value="TreeGrafter"/>
</dbReference>
<dbReference type="GO" id="GO:0046872">
    <property type="term" value="F:metal ion binding"/>
    <property type="evidence" value="ECO:0007669"/>
    <property type="project" value="UniProtKB-KW"/>
</dbReference>
<keyword evidence="2" id="KW-0479">Metal-binding</keyword>
<organism evidence="8">
    <name type="scientific">Fagus sylvatica</name>
    <name type="common">Beechnut</name>
    <dbReference type="NCBI Taxonomy" id="28930"/>
    <lineage>
        <taxon>Eukaryota</taxon>
        <taxon>Viridiplantae</taxon>
        <taxon>Streptophyta</taxon>
        <taxon>Embryophyta</taxon>
        <taxon>Tracheophyta</taxon>
        <taxon>Spermatophyta</taxon>
        <taxon>Magnoliopsida</taxon>
        <taxon>eudicotyledons</taxon>
        <taxon>Gunneridae</taxon>
        <taxon>Pentapetalae</taxon>
        <taxon>rosids</taxon>
        <taxon>fabids</taxon>
        <taxon>Fagales</taxon>
        <taxon>Fagaceae</taxon>
        <taxon>Fagus</taxon>
    </lineage>
</organism>
<proteinExistence type="inferred from homology"/>
<evidence type="ECO:0000256" key="4">
    <source>
        <dbReference type="ARBA" id="ARBA00022833"/>
    </source>
</evidence>
<dbReference type="InterPro" id="IPR051156">
    <property type="entry name" value="Mito/Outer_Membr_Metalloprot"/>
</dbReference>
<evidence type="ECO:0000259" key="7">
    <source>
        <dbReference type="Pfam" id="PF01435"/>
    </source>
</evidence>
<dbReference type="GO" id="GO:0051603">
    <property type="term" value="P:proteolysis involved in protein catabolic process"/>
    <property type="evidence" value="ECO:0007669"/>
    <property type="project" value="TreeGrafter"/>
</dbReference>
<dbReference type="InterPro" id="IPR001915">
    <property type="entry name" value="Peptidase_M48"/>
</dbReference>
<dbReference type="Gene3D" id="3.30.2010.10">
    <property type="entry name" value="Metalloproteases ('zincins'), catalytic domain"/>
    <property type="match status" value="1"/>
</dbReference>
<evidence type="ECO:0000256" key="2">
    <source>
        <dbReference type="ARBA" id="ARBA00022723"/>
    </source>
</evidence>
<dbReference type="Pfam" id="PF01435">
    <property type="entry name" value="Peptidase_M48"/>
    <property type="match status" value="1"/>
</dbReference>
<reference evidence="8" key="1">
    <citation type="submission" date="2018-02" db="EMBL/GenBank/DDBJ databases">
        <authorList>
            <person name="Cohen D.B."/>
            <person name="Kent A.D."/>
        </authorList>
    </citation>
    <scope>NUCLEOTIDE SEQUENCE</scope>
</reference>
<evidence type="ECO:0000256" key="1">
    <source>
        <dbReference type="ARBA" id="ARBA00022670"/>
    </source>
</evidence>
<accession>A0A2N9EZ57</accession>
<dbReference type="EMBL" id="OIVN01000420">
    <property type="protein sequence ID" value="SPC79899.1"/>
    <property type="molecule type" value="Genomic_DNA"/>
</dbReference>
<comment type="similarity">
    <text evidence="6">Belongs to the peptidase M48 family.</text>
</comment>
<gene>
    <name evidence="8" type="ORF">FSB_LOCUS7781</name>
</gene>
<feature type="domain" description="Peptidase M48" evidence="7">
    <location>
        <begin position="196"/>
        <end position="256"/>
    </location>
</feature>
<keyword evidence="4 6" id="KW-0862">Zinc</keyword>
<comment type="cofactor">
    <cofactor evidence="6">
        <name>Zn(2+)</name>
        <dbReference type="ChEBI" id="CHEBI:29105"/>
    </cofactor>
    <text evidence="6">Binds 1 zinc ion per subunit.</text>
</comment>
<dbReference type="GO" id="GO:0004222">
    <property type="term" value="F:metalloendopeptidase activity"/>
    <property type="evidence" value="ECO:0007669"/>
    <property type="project" value="InterPro"/>
</dbReference>
<dbReference type="AlphaFoldDB" id="A0A2N9EZ57"/>
<name>A0A2N9EZ57_FAGSY</name>
<sequence>MGFSCLRRFMPAGSRSTNTGVVPARVGVSGVVTAVGLAGVGVGVQHMVVQGTRRFYHANSHLINLNSAKKCNIIERVPYTNKFHLVCNHKAEEKMAEQNWKEFMVKNKGNILPLSDPRSIRAQSVATNLIRALKGGLRLNRECNVNGSSCENINGDYWACREWEKGHHEEKTLLFKEWDKKQRQKLLLWKPTTKHLDRNNWEVYVLDSDEEKAACLLNGRIVIHRGLLDSLNSDAELASVIGHEIGHVAGRHRAETRPRFYFSILSALSVPEYELKNGEVEADHIGLLLMASAGYDPLVAPKVFKKIGRSDGEHKNHPSGLQRAILLSNSKVMEEAHAMYEEVKAGRDVRTFI</sequence>
<evidence type="ECO:0000256" key="5">
    <source>
        <dbReference type="ARBA" id="ARBA00023049"/>
    </source>
</evidence>
<keyword evidence="1 6" id="KW-0645">Protease</keyword>
<keyword evidence="3 6" id="KW-0378">Hydrolase</keyword>
<dbReference type="PANTHER" id="PTHR22726">
    <property type="entry name" value="METALLOENDOPEPTIDASE OMA1"/>
    <property type="match status" value="1"/>
</dbReference>
<dbReference type="PANTHER" id="PTHR22726:SF1">
    <property type="entry name" value="METALLOENDOPEPTIDASE OMA1, MITOCHONDRIAL"/>
    <property type="match status" value="1"/>
</dbReference>
<evidence type="ECO:0000313" key="8">
    <source>
        <dbReference type="EMBL" id="SPC79899.1"/>
    </source>
</evidence>